<evidence type="ECO:0000313" key="2">
    <source>
        <dbReference type="Proteomes" id="UP001139157"/>
    </source>
</evidence>
<comment type="caution">
    <text evidence="1">The sequence shown here is derived from an EMBL/GenBank/DDBJ whole genome shotgun (WGS) entry which is preliminary data.</text>
</comment>
<dbReference type="AlphaFoldDB" id="A0A9X2EGR5"/>
<dbReference type="Proteomes" id="UP001139157">
    <property type="component" value="Unassembled WGS sequence"/>
</dbReference>
<gene>
    <name evidence="1" type="ORF">NDR86_31660</name>
</gene>
<dbReference type="RefSeq" id="WP_251917507.1">
    <property type="nucleotide sequence ID" value="NZ_JAMRXG010000018.1"/>
</dbReference>
<name>A0A9X2EGR5_9NOCA</name>
<accession>A0A9X2EGR5</accession>
<evidence type="ECO:0000313" key="1">
    <source>
        <dbReference type="EMBL" id="MCM6778051.1"/>
    </source>
</evidence>
<keyword evidence="2" id="KW-1185">Reference proteome</keyword>
<proteinExistence type="predicted"/>
<dbReference type="EMBL" id="JAMRXG010000018">
    <property type="protein sequence ID" value="MCM6778051.1"/>
    <property type="molecule type" value="Genomic_DNA"/>
</dbReference>
<reference evidence="1" key="1">
    <citation type="submission" date="2022-06" db="EMBL/GenBank/DDBJ databases">
        <title>Novel species in genus nocardia.</title>
        <authorList>
            <person name="Li F."/>
        </authorList>
    </citation>
    <scope>NUCLEOTIDE SEQUENCE</scope>
    <source>
        <strain evidence="1">CDC141</strain>
    </source>
</reference>
<sequence>MDHVDAIEVQLVASVTKIADDISAMLAAPSFADTAVATLRPTLREAALAIEAGAF</sequence>
<organism evidence="1 2">
    <name type="scientific">Nocardia pulmonis</name>
    <dbReference type="NCBI Taxonomy" id="2951408"/>
    <lineage>
        <taxon>Bacteria</taxon>
        <taxon>Bacillati</taxon>
        <taxon>Actinomycetota</taxon>
        <taxon>Actinomycetes</taxon>
        <taxon>Mycobacteriales</taxon>
        <taxon>Nocardiaceae</taxon>
        <taxon>Nocardia</taxon>
    </lineage>
</organism>
<protein>
    <submittedName>
        <fullName evidence="1">Uncharacterized protein</fullName>
    </submittedName>
</protein>